<sequence>MTSIGGMTAERPLVAPLGDSALVVRFAERLDPAANVAALALNAQLADDPIPGVVEVVPSLVSVLVRYDPGATNINRLSGEIALRLSGAMPADPTHHMVTVRFGGLDGPDLAEVAAQLGLTPDGFIAAHCAGPLRLLATGFAPGFVYCGFHPEALVVPRRQDVRPLVPKGSVLFAAGQTAIAATDIPTGWHVVGRTEFANFDPGRMPPTLLAAGDLVQFEALA</sequence>
<dbReference type="InterPro" id="IPR029000">
    <property type="entry name" value="Cyclophilin-like_dom_sf"/>
</dbReference>
<accession>A0A0F5FMA5</accession>
<dbReference type="STRING" id="429727.VE26_07400"/>
<keyword evidence="6" id="KW-1185">Reference proteome</keyword>
<keyword evidence="3" id="KW-0067">ATP-binding</keyword>
<dbReference type="Proteomes" id="UP000033649">
    <property type="component" value="Unassembled WGS sequence"/>
</dbReference>
<dbReference type="PANTHER" id="PTHR34698:SF2">
    <property type="entry name" value="5-OXOPROLINASE SUBUNIT B"/>
    <property type="match status" value="1"/>
</dbReference>
<feature type="domain" description="Carboxyltransferase" evidence="4">
    <location>
        <begin position="12"/>
        <end position="210"/>
    </location>
</feature>
<dbReference type="InterPro" id="IPR003833">
    <property type="entry name" value="CT_C_D"/>
</dbReference>
<dbReference type="Pfam" id="PF02682">
    <property type="entry name" value="CT_C_D"/>
    <property type="match status" value="1"/>
</dbReference>
<keyword evidence="2" id="KW-0378">Hydrolase</keyword>
<comment type="caution">
    <text evidence="5">The sequence shown here is derived from an EMBL/GenBank/DDBJ whole genome shotgun (WGS) entry which is preliminary data.</text>
</comment>
<dbReference type="AlphaFoldDB" id="A0A0F5FMA5"/>
<evidence type="ECO:0000313" key="6">
    <source>
        <dbReference type="Proteomes" id="UP000033649"/>
    </source>
</evidence>
<dbReference type="Gene3D" id="3.30.1360.40">
    <property type="match status" value="1"/>
</dbReference>
<reference evidence="5 6" key="1">
    <citation type="submission" date="2015-03" db="EMBL/GenBank/DDBJ databases">
        <authorList>
            <person name="Hassan Y."/>
            <person name="Lepp D."/>
            <person name="Li X.-Z."/>
            <person name="Zhou T."/>
        </authorList>
    </citation>
    <scope>NUCLEOTIDE SEQUENCE [LARGE SCALE GENOMIC DNA]</scope>
    <source>
        <strain evidence="5 6">IPL18</strain>
    </source>
</reference>
<gene>
    <name evidence="5" type="ORF">VE26_07400</name>
</gene>
<dbReference type="PANTHER" id="PTHR34698">
    <property type="entry name" value="5-OXOPROLINASE SUBUNIT B"/>
    <property type="match status" value="1"/>
</dbReference>
<evidence type="ECO:0000259" key="4">
    <source>
        <dbReference type="SMART" id="SM00796"/>
    </source>
</evidence>
<evidence type="ECO:0000256" key="3">
    <source>
        <dbReference type="ARBA" id="ARBA00022840"/>
    </source>
</evidence>
<keyword evidence="1" id="KW-0547">Nucleotide-binding</keyword>
<protein>
    <recommendedName>
        <fullName evidence="4">Carboxyltransferase domain-containing protein</fullName>
    </recommendedName>
</protein>
<dbReference type="SUPFAM" id="SSF50891">
    <property type="entry name" value="Cyclophilin-like"/>
    <property type="match status" value="1"/>
</dbReference>
<proteinExistence type="predicted"/>
<dbReference type="EMBL" id="JZEY01000054">
    <property type="protein sequence ID" value="KKB09685.1"/>
    <property type="molecule type" value="Genomic_DNA"/>
</dbReference>
<dbReference type="RefSeq" id="WP_046105136.1">
    <property type="nucleotide sequence ID" value="NZ_JZEY01000054.1"/>
</dbReference>
<dbReference type="GO" id="GO:0005524">
    <property type="term" value="F:ATP binding"/>
    <property type="evidence" value="ECO:0007669"/>
    <property type="project" value="UniProtKB-KW"/>
</dbReference>
<organism evidence="5 6">
    <name type="scientific">Devosia chinhatensis</name>
    <dbReference type="NCBI Taxonomy" id="429727"/>
    <lineage>
        <taxon>Bacteria</taxon>
        <taxon>Pseudomonadati</taxon>
        <taxon>Pseudomonadota</taxon>
        <taxon>Alphaproteobacteria</taxon>
        <taxon>Hyphomicrobiales</taxon>
        <taxon>Devosiaceae</taxon>
        <taxon>Devosia</taxon>
    </lineage>
</organism>
<dbReference type="OrthoDB" id="9778567at2"/>
<evidence type="ECO:0000256" key="1">
    <source>
        <dbReference type="ARBA" id="ARBA00022741"/>
    </source>
</evidence>
<dbReference type="SMART" id="SM00796">
    <property type="entry name" value="AHS1"/>
    <property type="match status" value="1"/>
</dbReference>
<dbReference type="InterPro" id="IPR010016">
    <property type="entry name" value="PxpB"/>
</dbReference>
<name>A0A0F5FMA5_9HYPH</name>
<evidence type="ECO:0000256" key="2">
    <source>
        <dbReference type="ARBA" id="ARBA00022801"/>
    </source>
</evidence>
<evidence type="ECO:0000313" key="5">
    <source>
        <dbReference type="EMBL" id="KKB09685.1"/>
    </source>
</evidence>
<dbReference type="GO" id="GO:0016787">
    <property type="term" value="F:hydrolase activity"/>
    <property type="evidence" value="ECO:0007669"/>
    <property type="project" value="UniProtKB-KW"/>
</dbReference>
<dbReference type="SUPFAM" id="SSF160467">
    <property type="entry name" value="PH0987 N-terminal domain-like"/>
    <property type="match status" value="1"/>
</dbReference>
<dbReference type="PATRIC" id="fig|429727.3.peg.1534"/>
<dbReference type="Gene3D" id="2.40.100.10">
    <property type="entry name" value="Cyclophilin-like"/>
    <property type="match status" value="1"/>
</dbReference>